<feature type="non-terminal residue" evidence="1">
    <location>
        <position position="1"/>
    </location>
</feature>
<comment type="caution">
    <text evidence="1">The sequence shown here is derived from an EMBL/GenBank/DDBJ whole genome shotgun (WGS) entry which is preliminary data.</text>
</comment>
<accession>A0A6M1XVH1</accession>
<dbReference type="EMBL" id="JAALTR010000358">
    <property type="protein sequence ID" value="NGW68599.1"/>
    <property type="molecule type" value="Genomic_DNA"/>
</dbReference>
<proteinExistence type="predicted"/>
<dbReference type="AlphaFoldDB" id="A0A6M1XVH1"/>
<protein>
    <submittedName>
        <fullName evidence="1">DUF4811 domain-containing protein</fullName>
    </submittedName>
</protein>
<evidence type="ECO:0000313" key="1">
    <source>
        <dbReference type="EMBL" id="NGW68599.1"/>
    </source>
</evidence>
<dbReference type="Proteomes" id="UP000473113">
    <property type="component" value="Unassembled WGS sequence"/>
</dbReference>
<gene>
    <name evidence="1" type="ORF">G6Y24_14185</name>
</gene>
<name>A0A6M1XVH1_STAAU</name>
<organism evidence="1 2">
    <name type="scientific">Staphylococcus aureus</name>
    <dbReference type="NCBI Taxonomy" id="1280"/>
    <lineage>
        <taxon>Bacteria</taxon>
        <taxon>Bacillati</taxon>
        <taxon>Bacillota</taxon>
        <taxon>Bacilli</taxon>
        <taxon>Bacillales</taxon>
        <taxon>Staphylococcaceae</taxon>
        <taxon>Staphylococcus</taxon>
    </lineage>
</organism>
<reference evidence="1 2" key="1">
    <citation type="submission" date="2020-02" db="EMBL/GenBank/DDBJ databases">
        <title>Detection of Heterogeneous Vancomycin Intermediate Resistance in Methicillin Resistant Staphylococcus aureus Isolates from Latin-America.</title>
        <authorList>
            <person name="Castro-Cardozo B."/>
            <person name="Berrio M."/>
            <person name="Vargas M.L."/>
            <person name="Carvajal L.P."/>
            <person name="Millan L.V."/>
            <person name="Rios R."/>
            <person name="Hernandez A."/>
            <person name="Rincon S.L."/>
            <person name="Cubides P."/>
            <person name="Forero E."/>
            <person name="Dinh A."/>
            <person name="Seas C."/>
            <person name="Munita J.M."/>
            <person name="Arias C.A."/>
            <person name="Reyes J."/>
            <person name="Diaz L."/>
        </authorList>
    </citation>
    <scope>NUCLEOTIDE SEQUENCE [LARGE SCALE GENOMIC DNA]</scope>
    <source>
        <strain evidence="1 2">UG255</strain>
    </source>
</reference>
<evidence type="ECO:0000313" key="2">
    <source>
        <dbReference type="Proteomes" id="UP000473113"/>
    </source>
</evidence>
<sequence length="52" mass="5982">IKKEGTETVGKKMMAAMMANPSMSQEEQAKLTEQYTKEFQQELIQKILSDMK</sequence>